<name>A0ABD0PAR1_CIRMR</name>
<organism evidence="1 2">
    <name type="scientific">Cirrhinus mrigala</name>
    <name type="common">Mrigala</name>
    <dbReference type="NCBI Taxonomy" id="683832"/>
    <lineage>
        <taxon>Eukaryota</taxon>
        <taxon>Metazoa</taxon>
        <taxon>Chordata</taxon>
        <taxon>Craniata</taxon>
        <taxon>Vertebrata</taxon>
        <taxon>Euteleostomi</taxon>
        <taxon>Actinopterygii</taxon>
        <taxon>Neopterygii</taxon>
        <taxon>Teleostei</taxon>
        <taxon>Ostariophysi</taxon>
        <taxon>Cypriniformes</taxon>
        <taxon>Cyprinidae</taxon>
        <taxon>Labeoninae</taxon>
        <taxon>Labeonini</taxon>
        <taxon>Cirrhinus</taxon>
    </lineage>
</organism>
<reference evidence="1 2" key="1">
    <citation type="submission" date="2024-05" db="EMBL/GenBank/DDBJ databases">
        <title>Genome sequencing and assembly of Indian major carp, Cirrhinus mrigala (Hamilton, 1822).</title>
        <authorList>
            <person name="Mohindra V."/>
            <person name="Chowdhury L.M."/>
            <person name="Lal K."/>
            <person name="Jena J.K."/>
        </authorList>
    </citation>
    <scope>NUCLEOTIDE SEQUENCE [LARGE SCALE GENOMIC DNA]</scope>
    <source>
        <strain evidence="1">CM1030</strain>
        <tissue evidence="1">Blood</tissue>
    </source>
</reference>
<gene>
    <name evidence="1" type="ORF">M9458_031489</name>
</gene>
<dbReference type="AlphaFoldDB" id="A0ABD0PAR1"/>
<comment type="caution">
    <text evidence="1">The sequence shown here is derived from an EMBL/GenBank/DDBJ whole genome shotgun (WGS) entry which is preliminary data.</text>
</comment>
<evidence type="ECO:0000313" key="1">
    <source>
        <dbReference type="EMBL" id="KAL0171178.1"/>
    </source>
</evidence>
<keyword evidence="2" id="KW-1185">Reference proteome</keyword>
<protein>
    <submittedName>
        <fullName evidence="1">Uncharacterized protein</fullName>
    </submittedName>
</protein>
<accession>A0ABD0PAR1</accession>
<evidence type="ECO:0000313" key="2">
    <source>
        <dbReference type="Proteomes" id="UP001529510"/>
    </source>
</evidence>
<sequence>MQNVVQALEKQYVEEKRLALEEQRLMYERELQSLRQQLSPEKVSFPTHATHNKLRLWTDE</sequence>
<proteinExistence type="predicted"/>
<dbReference type="Proteomes" id="UP001529510">
    <property type="component" value="Unassembled WGS sequence"/>
</dbReference>
<feature type="non-terminal residue" evidence="1">
    <location>
        <position position="60"/>
    </location>
</feature>
<dbReference type="EMBL" id="JAMKFB020000016">
    <property type="protein sequence ID" value="KAL0171178.1"/>
    <property type="molecule type" value="Genomic_DNA"/>
</dbReference>